<dbReference type="Ensembl" id="ENSDCDT00010072988.1">
    <property type="protein sequence ID" value="ENSDCDP00010062199.1"/>
    <property type="gene ID" value="ENSDCDG00010034192.1"/>
</dbReference>
<evidence type="ECO:0000313" key="2">
    <source>
        <dbReference type="Ensembl" id="ENSDCDP00010062199.1"/>
    </source>
</evidence>
<sequence>SAPRAQRVPGPHHILDALHFLLVAAPVLHGSLLRLLQCVKLCEGRLYLVILPVILSSPLRQRFSSASSFWMVSFRVLFFSFSFSYFFFHCSAVSSRLTEAEFLMVFALRWRTLDY</sequence>
<dbReference type="Proteomes" id="UP000694580">
    <property type="component" value="Chromosome 12"/>
</dbReference>
<reference evidence="2" key="3">
    <citation type="submission" date="2025-09" db="UniProtKB">
        <authorList>
            <consortium name="Ensembl"/>
        </authorList>
    </citation>
    <scope>IDENTIFICATION</scope>
</reference>
<keyword evidence="1" id="KW-1133">Transmembrane helix</keyword>
<keyword evidence="1" id="KW-0472">Membrane</keyword>
<accession>A0AAY4EYW0</accession>
<dbReference type="AlphaFoldDB" id="A0AAY4EYW0"/>
<proteinExistence type="predicted"/>
<evidence type="ECO:0008006" key="4">
    <source>
        <dbReference type="Google" id="ProtNLM"/>
    </source>
</evidence>
<reference evidence="2 3" key="1">
    <citation type="submission" date="2020-06" db="EMBL/GenBank/DDBJ databases">
        <authorList>
            <consortium name="Wellcome Sanger Institute Data Sharing"/>
        </authorList>
    </citation>
    <scope>NUCLEOTIDE SEQUENCE [LARGE SCALE GENOMIC DNA]</scope>
</reference>
<organism evidence="2 3">
    <name type="scientific">Denticeps clupeoides</name>
    <name type="common">denticle herring</name>
    <dbReference type="NCBI Taxonomy" id="299321"/>
    <lineage>
        <taxon>Eukaryota</taxon>
        <taxon>Metazoa</taxon>
        <taxon>Chordata</taxon>
        <taxon>Craniata</taxon>
        <taxon>Vertebrata</taxon>
        <taxon>Euteleostomi</taxon>
        <taxon>Actinopterygii</taxon>
        <taxon>Neopterygii</taxon>
        <taxon>Teleostei</taxon>
        <taxon>Clupei</taxon>
        <taxon>Clupeiformes</taxon>
        <taxon>Denticipitoidei</taxon>
        <taxon>Denticipitidae</taxon>
        <taxon>Denticeps</taxon>
    </lineage>
</organism>
<keyword evidence="1" id="KW-0812">Transmembrane</keyword>
<keyword evidence="3" id="KW-1185">Reference proteome</keyword>
<evidence type="ECO:0000313" key="3">
    <source>
        <dbReference type="Proteomes" id="UP000694580"/>
    </source>
</evidence>
<dbReference type="GeneTree" id="ENSGT01140000283162"/>
<protein>
    <recommendedName>
        <fullName evidence="4">Secreted protein</fullName>
    </recommendedName>
</protein>
<evidence type="ECO:0000256" key="1">
    <source>
        <dbReference type="SAM" id="Phobius"/>
    </source>
</evidence>
<name>A0AAY4EYW0_9TELE</name>
<reference evidence="2" key="2">
    <citation type="submission" date="2025-08" db="UniProtKB">
        <authorList>
            <consortium name="Ensembl"/>
        </authorList>
    </citation>
    <scope>IDENTIFICATION</scope>
</reference>
<feature type="transmembrane region" description="Helical" evidence="1">
    <location>
        <begin position="69"/>
        <end position="88"/>
    </location>
</feature>